<gene>
    <name evidence="2" type="ORF">ZEAMMB73_Zm00001d021107</name>
</gene>
<dbReference type="ExpressionAtlas" id="A0A1D6I8C3">
    <property type="expression patterns" value="baseline and differential"/>
</dbReference>
<organism evidence="2">
    <name type="scientific">Zea mays</name>
    <name type="common">Maize</name>
    <dbReference type="NCBI Taxonomy" id="4577"/>
    <lineage>
        <taxon>Eukaryota</taxon>
        <taxon>Viridiplantae</taxon>
        <taxon>Streptophyta</taxon>
        <taxon>Embryophyta</taxon>
        <taxon>Tracheophyta</taxon>
        <taxon>Spermatophyta</taxon>
        <taxon>Magnoliopsida</taxon>
        <taxon>Liliopsida</taxon>
        <taxon>Poales</taxon>
        <taxon>Poaceae</taxon>
        <taxon>PACMAD clade</taxon>
        <taxon>Panicoideae</taxon>
        <taxon>Andropogonodae</taxon>
        <taxon>Andropogoneae</taxon>
        <taxon>Tripsacinae</taxon>
        <taxon>Zea</taxon>
    </lineage>
</organism>
<evidence type="ECO:0000259" key="1">
    <source>
        <dbReference type="Pfam" id="PF03478"/>
    </source>
</evidence>
<accession>A0A1D6I8C3</accession>
<reference evidence="2" key="1">
    <citation type="submission" date="2015-12" db="EMBL/GenBank/DDBJ databases">
        <title>Update maize B73 reference genome by single molecule sequencing technologies.</title>
        <authorList>
            <consortium name="Maize Genome Sequencing Project"/>
            <person name="Ware D."/>
        </authorList>
    </citation>
    <scope>NUCLEOTIDE SEQUENCE [LARGE SCALE GENOMIC DNA]</scope>
    <source>
        <tissue evidence="2">Seedling</tissue>
    </source>
</reference>
<dbReference type="PANTHER" id="PTHR33165:SF86">
    <property type="entry name" value="EXPRESSED PROTEIN"/>
    <property type="match status" value="1"/>
</dbReference>
<name>A0A1D6I8C3_MAIZE</name>
<dbReference type="FunCoup" id="A0A1D6I8C3">
    <property type="interactions" value="1105"/>
</dbReference>
<dbReference type="AlphaFoldDB" id="A0A1D6I8C3"/>
<dbReference type="Pfam" id="PF03478">
    <property type="entry name" value="Beta-prop_KIB1-4"/>
    <property type="match status" value="1"/>
</dbReference>
<protein>
    <recommendedName>
        <fullName evidence="1">KIB1-4 beta-propeller domain-containing protein</fullName>
    </recommendedName>
</protein>
<evidence type="ECO:0000313" key="2">
    <source>
        <dbReference type="EMBL" id="ONM56294.1"/>
    </source>
</evidence>
<dbReference type="PaxDb" id="4577-GRMZM2G136752_P01"/>
<dbReference type="OMA" id="GMDVFKI"/>
<proteinExistence type="predicted"/>
<dbReference type="InParanoid" id="A0A1D6I8C3"/>
<sequence length="364" mass="41173">MASWSSLPADLVNRIDDLLLATDDLDCYMDLRAVCRGWRCSTADPKNMSRDPRFRPRQWAMLDEVHQSDARLFVNVATGRFVRRDLPLLRRYDVVAGAAGGLVVLAERTAPYTARILNPFTGAMISFDAPMPCLYDPAAHVIGSLPTLVFISKDDSPTFYWADPDSKSFTEDNDGQFTHPLVRLPFEFSVYAAAREGGPLESFSVLEGPIPKYLTGNAEWPYLNKRCFQVESAEEMLVVVFQRLHGVDVFKINTRSCLLERVKNLGSRAIFVGERRCLAVDADKFASVEANCIYYVTDEPWYDVCVYRLKDETGVRAGGAIDSFSSSFLCHDPPFSDVQLLCYYTFEVRKMFPQLQLNCFFSQT</sequence>
<dbReference type="InterPro" id="IPR005174">
    <property type="entry name" value="KIB1-4_b-propeller"/>
</dbReference>
<dbReference type="PANTHER" id="PTHR33165">
    <property type="entry name" value="F-BOX DOMAIN CONTAINING PROTEIN-LIKE-RELATED"/>
    <property type="match status" value="1"/>
</dbReference>
<dbReference type="eggNOG" id="ENOG502R3DX">
    <property type="taxonomic scope" value="Eukaryota"/>
</dbReference>
<feature type="domain" description="KIB1-4 beta-propeller" evidence="1">
    <location>
        <begin position="74"/>
        <end position="307"/>
    </location>
</feature>
<dbReference type="EMBL" id="CM007650">
    <property type="protein sequence ID" value="ONM56294.1"/>
    <property type="molecule type" value="Genomic_DNA"/>
</dbReference>